<dbReference type="PANTHER" id="PTHR36173">
    <property type="entry name" value="RIBONUCLEASE VAPC16-RELATED"/>
    <property type="match status" value="1"/>
</dbReference>
<dbReference type="EMBL" id="AP014633">
    <property type="protein sequence ID" value="BAP54754.1"/>
    <property type="molecule type" value="Genomic_DNA"/>
</dbReference>
<evidence type="ECO:0000313" key="3">
    <source>
        <dbReference type="Proteomes" id="UP000031623"/>
    </source>
</evidence>
<organism evidence="2 3">
    <name type="scientific">Thioploca ingrica</name>
    <dbReference type="NCBI Taxonomy" id="40754"/>
    <lineage>
        <taxon>Bacteria</taxon>
        <taxon>Pseudomonadati</taxon>
        <taxon>Pseudomonadota</taxon>
        <taxon>Gammaproteobacteria</taxon>
        <taxon>Thiotrichales</taxon>
        <taxon>Thiotrichaceae</taxon>
        <taxon>Thioploca</taxon>
    </lineage>
</organism>
<dbReference type="HOGENOM" id="CLU_129890_0_1_6"/>
<dbReference type="AlphaFoldDB" id="A0A090AD86"/>
<protein>
    <submittedName>
        <fullName evidence="2">PilT protein-like protein</fullName>
    </submittedName>
</protein>
<reference evidence="2 3" key="1">
    <citation type="journal article" date="2014" name="ISME J.">
        <title>Ecophysiology of Thioploca ingrica as revealed by the complete genome sequence supplemented with proteomic evidence.</title>
        <authorList>
            <person name="Kojima H."/>
            <person name="Ogura Y."/>
            <person name="Yamamoto N."/>
            <person name="Togashi T."/>
            <person name="Mori H."/>
            <person name="Watanabe T."/>
            <person name="Nemoto F."/>
            <person name="Kurokawa K."/>
            <person name="Hayashi T."/>
            <person name="Fukui M."/>
        </authorList>
    </citation>
    <scope>NUCLEOTIDE SEQUENCE [LARGE SCALE GENOMIC DNA]</scope>
</reference>
<dbReference type="Pfam" id="PF01850">
    <property type="entry name" value="PIN"/>
    <property type="match status" value="1"/>
</dbReference>
<sequence>MNKLLLDTHTFLWMDLESNQLLSRAKSLLQERSNRLLVSVVSIWEIVIKLQLGKLKLQYSLTELIESQKQINHIDILPITLDHVLALPKLPNHHKDPFDRLLIAQAIVEQAALISNDALLAKYSVEVIW</sequence>
<dbReference type="Proteomes" id="UP000031623">
    <property type="component" value="Chromosome"/>
</dbReference>
<feature type="domain" description="PIN" evidence="1">
    <location>
        <begin position="5"/>
        <end position="123"/>
    </location>
</feature>
<dbReference type="InterPro" id="IPR029060">
    <property type="entry name" value="PIN-like_dom_sf"/>
</dbReference>
<dbReference type="Gene3D" id="3.40.50.1010">
    <property type="entry name" value="5'-nuclease"/>
    <property type="match status" value="1"/>
</dbReference>
<name>A0A090AD86_9GAMM</name>
<dbReference type="SUPFAM" id="SSF88723">
    <property type="entry name" value="PIN domain-like"/>
    <property type="match status" value="1"/>
</dbReference>
<dbReference type="InterPro" id="IPR002716">
    <property type="entry name" value="PIN_dom"/>
</dbReference>
<dbReference type="CDD" id="cd09872">
    <property type="entry name" value="PIN_Sll0205-like"/>
    <property type="match status" value="1"/>
</dbReference>
<keyword evidence="3" id="KW-1185">Reference proteome</keyword>
<accession>A0A090AD86</accession>
<evidence type="ECO:0000259" key="1">
    <source>
        <dbReference type="Pfam" id="PF01850"/>
    </source>
</evidence>
<gene>
    <name evidence="2" type="ORF">THII_0457</name>
</gene>
<dbReference type="OrthoDB" id="9798990at2"/>
<dbReference type="InterPro" id="IPR041705">
    <property type="entry name" value="PIN_Sll0205"/>
</dbReference>
<evidence type="ECO:0000313" key="2">
    <source>
        <dbReference type="EMBL" id="BAP54754.1"/>
    </source>
</evidence>
<dbReference type="InterPro" id="IPR052919">
    <property type="entry name" value="TA_system_RNase"/>
</dbReference>
<dbReference type="KEGG" id="tig:THII_0457"/>
<dbReference type="PANTHER" id="PTHR36173:SF2">
    <property type="entry name" value="RIBONUCLEASE VAPC16"/>
    <property type="match status" value="1"/>
</dbReference>
<proteinExistence type="predicted"/>